<feature type="compositionally biased region" description="Polar residues" evidence="1">
    <location>
        <begin position="513"/>
        <end position="523"/>
    </location>
</feature>
<dbReference type="EMBL" id="MN740346">
    <property type="protein sequence ID" value="QHU01632.1"/>
    <property type="molecule type" value="Genomic_DNA"/>
</dbReference>
<name>A0A6C0J7J8_9ZZZZ</name>
<dbReference type="AlphaFoldDB" id="A0A6C0J7J8"/>
<feature type="region of interest" description="Disordered" evidence="1">
    <location>
        <begin position="201"/>
        <end position="221"/>
    </location>
</feature>
<evidence type="ECO:0000256" key="1">
    <source>
        <dbReference type="SAM" id="MobiDB-lite"/>
    </source>
</evidence>
<evidence type="ECO:0000259" key="2">
    <source>
        <dbReference type="Pfam" id="PF19251"/>
    </source>
</evidence>
<protein>
    <recommendedName>
        <fullName evidence="2">DUF5899 domain-containing protein</fullName>
    </recommendedName>
</protein>
<feature type="region of interest" description="Disordered" evidence="1">
    <location>
        <begin position="504"/>
        <end position="559"/>
    </location>
</feature>
<dbReference type="InterPro" id="IPR045418">
    <property type="entry name" value="P2_DUF5899"/>
</dbReference>
<organism evidence="3">
    <name type="scientific">viral metagenome</name>
    <dbReference type="NCBI Taxonomy" id="1070528"/>
    <lineage>
        <taxon>unclassified sequences</taxon>
        <taxon>metagenomes</taxon>
        <taxon>organismal metagenomes</taxon>
    </lineage>
</organism>
<proteinExistence type="predicted"/>
<dbReference type="Pfam" id="PF19251">
    <property type="entry name" value="DUF5899"/>
    <property type="match status" value="1"/>
</dbReference>
<accession>A0A6C0J7J8</accession>
<reference evidence="3" key="1">
    <citation type="journal article" date="2020" name="Nature">
        <title>Giant virus diversity and host interactions through global metagenomics.</title>
        <authorList>
            <person name="Schulz F."/>
            <person name="Roux S."/>
            <person name="Paez-Espino D."/>
            <person name="Jungbluth S."/>
            <person name="Walsh D.A."/>
            <person name="Denef V.J."/>
            <person name="McMahon K.D."/>
            <person name="Konstantinidis K.T."/>
            <person name="Eloe-Fadrosh E.A."/>
            <person name="Kyrpides N.C."/>
            <person name="Woyke T."/>
        </authorList>
    </citation>
    <scope>NUCLEOTIDE SEQUENCE</scope>
    <source>
        <strain evidence="3">GVMAG-M-3300025874-2</strain>
    </source>
</reference>
<feature type="compositionally biased region" description="Polar residues" evidence="1">
    <location>
        <begin position="206"/>
        <end position="221"/>
    </location>
</feature>
<feature type="domain" description="DUF5899" evidence="2">
    <location>
        <begin position="224"/>
        <end position="337"/>
    </location>
</feature>
<sequence length="635" mass="70698">MEYVVVASIISLGYLLSTKKIHTRNVVDNGEITVSKLPNQNNQTEIIERDLHKKMTSNYKKVFDNYDTSTVKNKNNIIMPGPPKAFGIAETSRFNQVNTSTVPIEANHFETNNLINEVNKRAEIPKFEIFNKPADGSETGGFGGISLTGEPILRENFKHNNMVPFFGSTVKQNVDGGMSRTKFENFTGSQEHYRNKKEVRNMGDIGTNNSSQPYGSQSSTDFRQDRMNISLRRNNVAPIEKINVGPGLNKGYTSQPTGGFQQAETRDYVLPKTTDETRINNNPKVSYSGRIISGKRISVPGKIGVVSKNLPDSYYINNPDRYFTTTGAVLGPTVRSNILVKPTNRKKTNKYHVGPATNVQGSRSKKRDIKYKKDTKQTMSGFGWRNLEEAGRWIAEKFDYGKDTTNMKHTVRSDLADKNRLGNAGGATKSTLHNKNLRQTRKTNCIGNPRPTGNVEKSDYRGYVKDPTDVARTTMKETLIDNDRYGVVAPGKNKKTAYQNVKHHASETHRETTSINYTGNAHGSNAEESREAMSNSSVKSSRDIVSRGRKPTNSGVKKAVGGDKIKMTTKKLGDLKNKSINKRGMMSTKTYNSLPQTEACGTTKGKNTLPNGPLQQRLDPSMLDALKNNPYNRSI</sequence>
<evidence type="ECO:0000313" key="3">
    <source>
        <dbReference type="EMBL" id="QHU01632.1"/>
    </source>
</evidence>